<dbReference type="AlphaFoldDB" id="A0A9Q4KTA5"/>
<reference evidence="1" key="1">
    <citation type="submission" date="2022-01" db="EMBL/GenBank/DDBJ databases">
        <title>Draft genome of Methanogenium marinum DSM 15558.</title>
        <authorList>
            <person name="Chen S.-C."/>
            <person name="You Y.-T."/>
        </authorList>
    </citation>
    <scope>NUCLEOTIDE SEQUENCE</scope>
    <source>
        <strain evidence="1">DSM 15558</strain>
    </source>
</reference>
<accession>A0A9Q4KTA5</accession>
<dbReference type="Proteomes" id="UP001143747">
    <property type="component" value="Unassembled WGS sequence"/>
</dbReference>
<protein>
    <submittedName>
        <fullName evidence="1">Uncharacterized protein</fullName>
    </submittedName>
</protein>
<comment type="caution">
    <text evidence="1">The sequence shown here is derived from an EMBL/GenBank/DDBJ whole genome shotgun (WGS) entry which is preliminary data.</text>
</comment>
<name>A0A9Q4KTA5_9EURY</name>
<organism evidence="1 2">
    <name type="scientific">Methanogenium marinum</name>
    <dbReference type="NCBI Taxonomy" id="348610"/>
    <lineage>
        <taxon>Archaea</taxon>
        <taxon>Methanobacteriati</taxon>
        <taxon>Methanobacteriota</taxon>
        <taxon>Stenosarchaea group</taxon>
        <taxon>Methanomicrobia</taxon>
        <taxon>Methanomicrobiales</taxon>
        <taxon>Methanomicrobiaceae</taxon>
        <taxon>Methanogenium</taxon>
    </lineage>
</organism>
<dbReference type="RefSeq" id="WP_274924230.1">
    <property type="nucleotide sequence ID" value="NZ_JAKELO010000002.1"/>
</dbReference>
<keyword evidence="2" id="KW-1185">Reference proteome</keyword>
<proteinExistence type="predicted"/>
<dbReference type="EMBL" id="JAKELO010000002">
    <property type="protein sequence ID" value="MDE4907582.1"/>
    <property type="molecule type" value="Genomic_DNA"/>
</dbReference>
<evidence type="ECO:0000313" key="2">
    <source>
        <dbReference type="Proteomes" id="UP001143747"/>
    </source>
</evidence>
<evidence type="ECO:0000313" key="1">
    <source>
        <dbReference type="EMBL" id="MDE4907582.1"/>
    </source>
</evidence>
<gene>
    <name evidence="1" type="ORF">L0665_03005</name>
</gene>
<sequence length="572" mass="64449">MKRMEHHKIKTFILIFAVIAIFLFLGLASEGKIGIALFNNTSHTTETPEAGEPIAYLISNLTRPAEVEISEEDIKRIPKVEGVVNSNGNGNSSEYEETVLGSFLQAAEQFSGAGKGMETYKVDTFDLLTDPDFAEPAYLGREKGVKVSIVYNSSPSNIDETYWGHLTDASLITHSIYGSTAGSDTGYVTVSYMFAEKAPRFQVTLTAQDAGTISSDWTEDNYLPMSAWSTVTIDSSEGIVPYENIDTALPETQRNEGMFSDAATPVSAVTEYNLYLSKNDLKELFGRYSIEIQNYIQKISDDSINSDFRSMADTSNNMMIRAAEIEDEIKQLPISPEYTDVAKNFLEGMRNYRYAGSYFWYGSLFTEIEPIKTGNTYIQQGFSKNNDALEALDIETIETELFEMPSTDVFPNAKYIYENFEYQDTYKRNDISAKLSSFSSTDTYVLKQGDNVERNVAGYGYKYIFPVVEFHHLGYRGTGSSRITTPDTDDFSIFYNGEEYTSITPSPYVGRTLDTTTYIEPIGYPYYKMNLNRKEAYEGVLVFKVPHDFDPAKAYMVLDLGDEEAVWHMLPR</sequence>